<feature type="transmembrane region" description="Helical" evidence="1">
    <location>
        <begin position="88"/>
        <end position="108"/>
    </location>
</feature>
<organism evidence="3">
    <name type="scientific">Ignisphaera aggregans</name>
    <dbReference type="NCBI Taxonomy" id="334771"/>
    <lineage>
        <taxon>Archaea</taxon>
        <taxon>Thermoproteota</taxon>
        <taxon>Thermoprotei</taxon>
        <taxon>Desulfurococcales</taxon>
        <taxon>Desulfurococcaceae</taxon>
        <taxon>Ignisphaera</taxon>
    </lineage>
</organism>
<evidence type="ECO:0000313" key="3">
    <source>
        <dbReference type="EMBL" id="HGQ17387.1"/>
    </source>
</evidence>
<accession>A0A7J3JNQ1</accession>
<evidence type="ECO:0000313" key="2">
    <source>
        <dbReference type="EMBL" id="HGN37092.1"/>
    </source>
</evidence>
<keyword evidence="1" id="KW-1133">Transmembrane helix</keyword>
<reference evidence="3" key="1">
    <citation type="journal article" date="2020" name="mSystems">
        <title>Genome- and Community-Level Interaction Insights into Carbon Utilization and Element Cycling Functions of Hydrothermarchaeota in Hydrothermal Sediment.</title>
        <authorList>
            <person name="Zhou Z."/>
            <person name="Liu Y."/>
            <person name="Xu W."/>
            <person name="Pan J."/>
            <person name="Luo Z.H."/>
            <person name="Li M."/>
        </authorList>
    </citation>
    <scope>NUCLEOTIDE SEQUENCE [LARGE SCALE GENOMIC DNA]</scope>
    <source>
        <strain evidence="2">SpSt-618</strain>
        <strain evidence="3">SpSt-657</strain>
    </source>
</reference>
<sequence length="132" mass="14529">MKSYIALLMVVLIAVVALATDSRIQAFVAVNYTPVATNTTNNMNASEVNITTITITSYTTTTVTSYIFQTYTSIQVVTLNWGVDPNHVIIFIVVAGTLALIIGYILGYRTKREEIAAKSRIEKPTVKPGKRR</sequence>
<keyword evidence="1" id="KW-0812">Transmembrane</keyword>
<comment type="caution">
    <text evidence="3">The sequence shown here is derived from an EMBL/GenBank/DDBJ whole genome shotgun (WGS) entry which is preliminary data.</text>
</comment>
<keyword evidence="1" id="KW-0472">Membrane</keyword>
<gene>
    <name evidence="2" type="ORF">ENT87_06060</name>
    <name evidence="3" type="ORF">ENU30_00190</name>
</gene>
<dbReference type="EMBL" id="DTBZ01000006">
    <property type="protein sequence ID" value="HGQ17387.1"/>
    <property type="molecule type" value="Genomic_DNA"/>
</dbReference>
<name>A0A7J3JNQ1_9CREN</name>
<protein>
    <submittedName>
        <fullName evidence="3">Uncharacterized protein</fullName>
    </submittedName>
</protein>
<proteinExistence type="predicted"/>
<dbReference type="EMBL" id="DTAI01000178">
    <property type="protein sequence ID" value="HGN37092.1"/>
    <property type="molecule type" value="Genomic_DNA"/>
</dbReference>
<evidence type="ECO:0000256" key="1">
    <source>
        <dbReference type="SAM" id="Phobius"/>
    </source>
</evidence>
<dbReference type="AlphaFoldDB" id="A0A7J3JNQ1"/>